<evidence type="ECO:0000256" key="3">
    <source>
        <dbReference type="ARBA" id="ARBA00022475"/>
    </source>
</evidence>
<dbReference type="NCBIfam" id="TIGR01726">
    <property type="entry name" value="HEQRo_perm_3TM"/>
    <property type="match status" value="1"/>
</dbReference>
<keyword evidence="3" id="KW-1003">Cell membrane</keyword>
<dbReference type="GO" id="GO:0006865">
    <property type="term" value="P:amino acid transport"/>
    <property type="evidence" value="ECO:0007669"/>
    <property type="project" value="UniProtKB-KW"/>
</dbReference>
<name>A0A923NJY2_9FIRM</name>
<organism evidence="10 11">
    <name type="scientific">Zhenpiania hominis</name>
    <dbReference type="NCBI Taxonomy" id="2763644"/>
    <lineage>
        <taxon>Bacteria</taxon>
        <taxon>Bacillati</taxon>
        <taxon>Bacillota</taxon>
        <taxon>Clostridia</taxon>
        <taxon>Peptostreptococcales</taxon>
        <taxon>Anaerovoracaceae</taxon>
        <taxon>Zhenpiania</taxon>
    </lineage>
</organism>
<dbReference type="AlphaFoldDB" id="A0A923NJY2"/>
<dbReference type="PANTHER" id="PTHR30614:SF0">
    <property type="entry name" value="L-CYSTINE TRANSPORT SYSTEM PERMEASE PROTEIN TCYL"/>
    <property type="match status" value="1"/>
</dbReference>
<evidence type="ECO:0000256" key="1">
    <source>
        <dbReference type="ARBA" id="ARBA00004651"/>
    </source>
</evidence>
<feature type="transmembrane region" description="Helical" evidence="8">
    <location>
        <begin position="65"/>
        <end position="85"/>
    </location>
</feature>
<dbReference type="PROSITE" id="PS50928">
    <property type="entry name" value="ABC_TM1"/>
    <property type="match status" value="1"/>
</dbReference>
<dbReference type="InterPro" id="IPR010065">
    <property type="entry name" value="AA_ABC_transptr_permease_3TM"/>
</dbReference>
<keyword evidence="7 8" id="KW-0472">Membrane</keyword>
<evidence type="ECO:0000256" key="6">
    <source>
        <dbReference type="ARBA" id="ARBA00022989"/>
    </source>
</evidence>
<feature type="transmembrane region" description="Helical" evidence="8">
    <location>
        <begin position="91"/>
        <end position="112"/>
    </location>
</feature>
<comment type="caution">
    <text evidence="10">The sequence shown here is derived from an EMBL/GenBank/DDBJ whole genome shotgun (WGS) entry which is preliminary data.</text>
</comment>
<dbReference type="InterPro" id="IPR035906">
    <property type="entry name" value="MetI-like_sf"/>
</dbReference>
<evidence type="ECO:0000313" key="10">
    <source>
        <dbReference type="EMBL" id="MBC6679447.1"/>
    </source>
</evidence>
<accession>A0A923NJY2</accession>
<dbReference type="Proteomes" id="UP000602647">
    <property type="component" value="Unassembled WGS sequence"/>
</dbReference>
<gene>
    <name evidence="10" type="ORF">H9L42_06365</name>
</gene>
<dbReference type="SUPFAM" id="SSF161098">
    <property type="entry name" value="MetI-like"/>
    <property type="match status" value="1"/>
</dbReference>
<reference evidence="10" key="1">
    <citation type="submission" date="2020-08" db="EMBL/GenBank/DDBJ databases">
        <title>Genome public.</title>
        <authorList>
            <person name="Liu C."/>
            <person name="Sun Q."/>
        </authorList>
    </citation>
    <scope>NUCLEOTIDE SEQUENCE</scope>
    <source>
        <strain evidence="10">BX12</strain>
    </source>
</reference>
<keyword evidence="4 8" id="KW-0812">Transmembrane</keyword>
<feature type="transmembrane region" description="Helical" evidence="8">
    <location>
        <begin position="195"/>
        <end position="217"/>
    </location>
</feature>
<sequence length="230" mass="25775">MSDFIANLQENLAYAGVLMPTLLTGAWYTVKLFVVTLILSIPLGLPFALGGNCRFRLLRFLCKTYIWIFRGTPLLLQLFFFYFFIPIAFGIRFSAFTTATITFVLNYAAYFAEIYRGGINSIDKGQYEAAHSLGLSRSQTTFGIILPQTMKAVLPPVSNEAIVLIKDTALVSVMGVGELMKAANSAVNRDVNSTAYLIAAIIYLIFTFLLTLLSSYLERRFSKYDAKEEW</sequence>
<dbReference type="InterPro" id="IPR000515">
    <property type="entry name" value="MetI-like"/>
</dbReference>
<keyword evidence="2 8" id="KW-0813">Transport</keyword>
<evidence type="ECO:0000256" key="8">
    <source>
        <dbReference type="RuleBase" id="RU363032"/>
    </source>
</evidence>
<evidence type="ECO:0000313" key="11">
    <source>
        <dbReference type="Proteomes" id="UP000602647"/>
    </source>
</evidence>
<evidence type="ECO:0000259" key="9">
    <source>
        <dbReference type="PROSITE" id="PS50928"/>
    </source>
</evidence>
<dbReference type="CDD" id="cd06261">
    <property type="entry name" value="TM_PBP2"/>
    <property type="match status" value="1"/>
</dbReference>
<dbReference type="PANTHER" id="PTHR30614">
    <property type="entry name" value="MEMBRANE COMPONENT OF AMINO ACID ABC TRANSPORTER"/>
    <property type="match status" value="1"/>
</dbReference>
<dbReference type="RefSeq" id="WP_187302551.1">
    <property type="nucleotide sequence ID" value="NZ_CBCTON010000010.1"/>
</dbReference>
<evidence type="ECO:0000256" key="2">
    <source>
        <dbReference type="ARBA" id="ARBA00022448"/>
    </source>
</evidence>
<dbReference type="GO" id="GO:0022857">
    <property type="term" value="F:transmembrane transporter activity"/>
    <property type="evidence" value="ECO:0007669"/>
    <property type="project" value="InterPro"/>
</dbReference>
<comment type="subcellular location">
    <subcellularLocation>
        <location evidence="1 8">Cell membrane</location>
        <topology evidence="1 8">Multi-pass membrane protein</topology>
    </subcellularLocation>
</comment>
<dbReference type="FunFam" id="1.10.3720.10:FF:000006">
    <property type="entry name" value="Glutamate/aspartate ABC transporter, permease protein GltK"/>
    <property type="match status" value="1"/>
</dbReference>
<dbReference type="GO" id="GO:0043190">
    <property type="term" value="C:ATP-binding cassette (ABC) transporter complex"/>
    <property type="evidence" value="ECO:0007669"/>
    <property type="project" value="InterPro"/>
</dbReference>
<evidence type="ECO:0000256" key="5">
    <source>
        <dbReference type="ARBA" id="ARBA00022970"/>
    </source>
</evidence>
<keyword evidence="5" id="KW-0029">Amino-acid transport</keyword>
<evidence type="ECO:0000256" key="4">
    <source>
        <dbReference type="ARBA" id="ARBA00022692"/>
    </source>
</evidence>
<feature type="transmembrane region" description="Helical" evidence="8">
    <location>
        <begin position="12"/>
        <end position="28"/>
    </location>
</feature>
<dbReference type="Gene3D" id="1.10.3720.10">
    <property type="entry name" value="MetI-like"/>
    <property type="match status" value="1"/>
</dbReference>
<comment type="similarity">
    <text evidence="8">Belongs to the binding-protein-dependent transport system permease family.</text>
</comment>
<dbReference type="EMBL" id="JACRYT010000004">
    <property type="protein sequence ID" value="MBC6679447.1"/>
    <property type="molecule type" value="Genomic_DNA"/>
</dbReference>
<protein>
    <submittedName>
        <fullName evidence="10">Amino acid ABC transporter permease</fullName>
    </submittedName>
</protein>
<proteinExistence type="inferred from homology"/>
<feature type="domain" description="ABC transmembrane type-1" evidence="9">
    <location>
        <begin position="26"/>
        <end position="214"/>
    </location>
</feature>
<keyword evidence="11" id="KW-1185">Reference proteome</keyword>
<keyword evidence="6 8" id="KW-1133">Transmembrane helix</keyword>
<evidence type="ECO:0000256" key="7">
    <source>
        <dbReference type="ARBA" id="ARBA00023136"/>
    </source>
</evidence>
<dbReference type="Pfam" id="PF00528">
    <property type="entry name" value="BPD_transp_1"/>
    <property type="match status" value="1"/>
</dbReference>
<feature type="transmembrane region" description="Helical" evidence="8">
    <location>
        <begin position="34"/>
        <end position="53"/>
    </location>
</feature>
<dbReference type="InterPro" id="IPR043429">
    <property type="entry name" value="ArtM/GltK/GlnP/TcyL/YhdX-like"/>
</dbReference>